<comment type="caution">
    <text evidence="2">The sequence shown here is derived from an EMBL/GenBank/DDBJ whole genome shotgun (WGS) entry which is preliminary data.</text>
</comment>
<reference evidence="2" key="1">
    <citation type="thesis" date="2020" institute="ProQuest LLC" country="789 East Eisenhower Parkway, Ann Arbor, MI, USA">
        <title>Comparative Genomics and Chromosome Evolution.</title>
        <authorList>
            <person name="Mudd A.B."/>
        </authorList>
    </citation>
    <scope>NUCLEOTIDE SEQUENCE</scope>
    <source>
        <strain evidence="2">1538</strain>
        <tissue evidence="2">Blood</tissue>
    </source>
</reference>
<feature type="transmembrane region" description="Helical" evidence="1">
    <location>
        <begin position="33"/>
        <end position="57"/>
    </location>
</feature>
<sequence>MSNTPKLAFSDGGRKRQPTFSFLYWPKFNYHSALYLFGKEIVYIAITVSVVGSFLVARKDVIYISHNAEIIFLKKSSDVA</sequence>
<evidence type="ECO:0000313" key="2">
    <source>
        <dbReference type="EMBL" id="DBA34240.1"/>
    </source>
</evidence>
<protein>
    <submittedName>
        <fullName evidence="2">Uncharacterized protein</fullName>
    </submittedName>
</protein>
<proteinExistence type="predicted"/>
<dbReference type="Proteomes" id="UP001181693">
    <property type="component" value="Unassembled WGS sequence"/>
</dbReference>
<keyword evidence="3" id="KW-1185">Reference proteome</keyword>
<dbReference type="EMBL" id="DYDO01000001">
    <property type="protein sequence ID" value="DBA34240.1"/>
    <property type="molecule type" value="Genomic_DNA"/>
</dbReference>
<evidence type="ECO:0000313" key="3">
    <source>
        <dbReference type="Proteomes" id="UP001181693"/>
    </source>
</evidence>
<keyword evidence="1" id="KW-0812">Transmembrane</keyword>
<evidence type="ECO:0000256" key="1">
    <source>
        <dbReference type="SAM" id="Phobius"/>
    </source>
</evidence>
<keyword evidence="1" id="KW-0472">Membrane</keyword>
<organism evidence="2 3">
    <name type="scientific">Pyxicephalus adspersus</name>
    <name type="common">African bullfrog</name>
    <dbReference type="NCBI Taxonomy" id="30357"/>
    <lineage>
        <taxon>Eukaryota</taxon>
        <taxon>Metazoa</taxon>
        <taxon>Chordata</taxon>
        <taxon>Craniata</taxon>
        <taxon>Vertebrata</taxon>
        <taxon>Euteleostomi</taxon>
        <taxon>Amphibia</taxon>
        <taxon>Batrachia</taxon>
        <taxon>Anura</taxon>
        <taxon>Neobatrachia</taxon>
        <taxon>Ranoidea</taxon>
        <taxon>Pyxicephalidae</taxon>
        <taxon>Pyxicephalinae</taxon>
        <taxon>Pyxicephalus</taxon>
    </lineage>
</organism>
<accession>A0AAV3B1I6</accession>
<name>A0AAV3B1I6_PYXAD</name>
<dbReference type="AlphaFoldDB" id="A0AAV3B1I6"/>
<keyword evidence="1" id="KW-1133">Transmembrane helix</keyword>
<gene>
    <name evidence="2" type="ORF">GDO54_001819</name>
</gene>